<reference evidence="2" key="1">
    <citation type="submission" date="2016-11" db="EMBL/GenBank/DDBJ databases">
        <authorList>
            <person name="Varghese N."/>
            <person name="Submissions S."/>
        </authorList>
    </citation>
    <scope>NUCLEOTIDE SEQUENCE [LARGE SCALE GENOMIC DNA]</scope>
    <source>
        <strain evidence="2">GAS401</strain>
    </source>
</reference>
<organism evidence="1 2">
    <name type="scientific">Bradyrhizobium erythrophlei</name>
    <dbReference type="NCBI Taxonomy" id="1437360"/>
    <lineage>
        <taxon>Bacteria</taxon>
        <taxon>Pseudomonadati</taxon>
        <taxon>Pseudomonadota</taxon>
        <taxon>Alphaproteobacteria</taxon>
        <taxon>Hyphomicrobiales</taxon>
        <taxon>Nitrobacteraceae</taxon>
        <taxon>Bradyrhizobium</taxon>
    </lineage>
</organism>
<dbReference type="RefSeq" id="WP_072817303.1">
    <property type="nucleotide sequence ID" value="NZ_LT670849.1"/>
</dbReference>
<dbReference type="Proteomes" id="UP000184096">
    <property type="component" value="Chromosome I"/>
</dbReference>
<evidence type="ECO:0000313" key="1">
    <source>
        <dbReference type="EMBL" id="SHN68935.1"/>
    </source>
</evidence>
<protein>
    <submittedName>
        <fullName evidence="1">Uncharacterized protein</fullName>
    </submittedName>
</protein>
<sequence>MGKTGAVSLLSVLGIVVALLLAEALPVWGRDLDGRYRDSPLHDWFEHLASGKGLCCSFADGYMVEDADWETRGGHYRVRVPVAANAADAIWVDVPDEAVITEPNRAGRTMVWPLYGLGPVTIRCFMPGTMT</sequence>
<keyword evidence="2" id="KW-1185">Reference proteome</keyword>
<gene>
    <name evidence="1" type="ORF">SAMN05444170_1464</name>
</gene>
<name>A0A1M7TDY9_9BRAD</name>
<accession>A0A1M7TDY9</accession>
<dbReference type="AlphaFoldDB" id="A0A1M7TDY9"/>
<dbReference type="EMBL" id="LT670849">
    <property type="protein sequence ID" value="SHN68935.1"/>
    <property type="molecule type" value="Genomic_DNA"/>
</dbReference>
<evidence type="ECO:0000313" key="2">
    <source>
        <dbReference type="Proteomes" id="UP000184096"/>
    </source>
</evidence>
<proteinExistence type="predicted"/>